<proteinExistence type="predicted"/>
<dbReference type="EMBL" id="BKCJ010270868">
    <property type="protein sequence ID" value="GEZ37070.1"/>
    <property type="molecule type" value="Genomic_DNA"/>
</dbReference>
<comment type="caution">
    <text evidence="1">The sequence shown here is derived from an EMBL/GenBank/DDBJ whole genome shotgun (WGS) entry which is preliminary data.</text>
</comment>
<sequence length="88" mass="9799">MNALTSGNGTFFLSKSFEALNVGNTVIKEVHSGDKNFLSGVQEEWQSSTHLVKKINVFKEQLLARKCVLLDDEGKPLEKIDYTGDHDS</sequence>
<name>A0A699IBU3_TANCI</name>
<accession>A0A699IBU3</accession>
<protein>
    <submittedName>
        <fullName evidence="1">Uncharacterized protein</fullName>
    </submittedName>
</protein>
<evidence type="ECO:0000313" key="1">
    <source>
        <dbReference type="EMBL" id="GEZ37070.1"/>
    </source>
</evidence>
<gene>
    <name evidence="1" type="ORF">Tci_509043</name>
</gene>
<reference evidence="1" key="1">
    <citation type="journal article" date="2019" name="Sci. Rep.">
        <title>Draft genome of Tanacetum cinerariifolium, the natural source of mosquito coil.</title>
        <authorList>
            <person name="Yamashiro T."/>
            <person name="Shiraishi A."/>
            <person name="Satake H."/>
            <person name="Nakayama K."/>
        </authorList>
    </citation>
    <scope>NUCLEOTIDE SEQUENCE</scope>
</reference>
<dbReference type="AlphaFoldDB" id="A0A699IBU3"/>
<organism evidence="1">
    <name type="scientific">Tanacetum cinerariifolium</name>
    <name type="common">Dalmatian daisy</name>
    <name type="synonym">Chrysanthemum cinerariifolium</name>
    <dbReference type="NCBI Taxonomy" id="118510"/>
    <lineage>
        <taxon>Eukaryota</taxon>
        <taxon>Viridiplantae</taxon>
        <taxon>Streptophyta</taxon>
        <taxon>Embryophyta</taxon>
        <taxon>Tracheophyta</taxon>
        <taxon>Spermatophyta</taxon>
        <taxon>Magnoliopsida</taxon>
        <taxon>eudicotyledons</taxon>
        <taxon>Gunneridae</taxon>
        <taxon>Pentapetalae</taxon>
        <taxon>asterids</taxon>
        <taxon>campanulids</taxon>
        <taxon>Asterales</taxon>
        <taxon>Asteraceae</taxon>
        <taxon>Asteroideae</taxon>
        <taxon>Anthemideae</taxon>
        <taxon>Anthemidinae</taxon>
        <taxon>Tanacetum</taxon>
    </lineage>
</organism>